<dbReference type="GO" id="GO:0030170">
    <property type="term" value="F:pyridoxal phosphate binding"/>
    <property type="evidence" value="ECO:0007669"/>
    <property type="project" value="InterPro"/>
</dbReference>
<dbReference type="EMBL" id="CP001738">
    <property type="protein sequence ID" value="ACY99950.1"/>
    <property type="molecule type" value="Genomic_DNA"/>
</dbReference>
<feature type="compositionally biased region" description="Basic and acidic residues" evidence="9">
    <location>
        <begin position="1"/>
        <end position="11"/>
    </location>
</feature>
<protein>
    <recommendedName>
        <fullName evidence="4">threonine ammonia-lyase</fullName>
        <ecNumber evidence="4">4.3.1.19</ecNumber>
    </recommendedName>
    <alternativeName>
        <fullName evidence="8">Threonine deaminase</fullName>
    </alternativeName>
</protein>
<dbReference type="PANTHER" id="PTHR48078">
    <property type="entry name" value="THREONINE DEHYDRATASE, MITOCHONDRIAL-RELATED"/>
    <property type="match status" value="1"/>
</dbReference>
<dbReference type="PANTHER" id="PTHR48078:SF6">
    <property type="entry name" value="L-THREONINE DEHYDRATASE CATABOLIC TDCB"/>
    <property type="match status" value="1"/>
</dbReference>
<dbReference type="GO" id="GO:0003941">
    <property type="term" value="F:L-serine ammonia-lyase activity"/>
    <property type="evidence" value="ECO:0007669"/>
    <property type="project" value="TreeGrafter"/>
</dbReference>
<dbReference type="PROSITE" id="PS00165">
    <property type="entry name" value="DEHYDRATASE_SER_THR"/>
    <property type="match status" value="1"/>
</dbReference>
<comment type="cofactor">
    <cofactor evidence="2">
        <name>pyridoxal 5'-phosphate</name>
        <dbReference type="ChEBI" id="CHEBI:597326"/>
    </cofactor>
</comment>
<dbReference type="CDD" id="cd01562">
    <property type="entry name" value="Thr-dehyd"/>
    <property type="match status" value="1"/>
</dbReference>
<dbReference type="InterPro" id="IPR050147">
    <property type="entry name" value="Ser/Thr_Dehydratase"/>
</dbReference>
<dbReference type="FunFam" id="3.40.50.1100:FF:000005">
    <property type="entry name" value="Threonine dehydratase catabolic"/>
    <property type="match status" value="1"/>
</dbReference>
<dbReference type="Pfam" id="PF00291">
    <property type="entry name" value="PALP"/>
    <property type="match status" value="1"/>
</dbReference>
<evidence type="ECO:0000313" key="11">
    <source>
        <dbReference type="EMBL" id="ACY99950.1"/>
    </source>
</evidence>
<evidence type="ECO:0000256" key="5">
    <source>
        <dbReference type="ARBA" id="ARBA00022898"/>
    </source>
</evidence>
<dbReference type="KEGG" id="tcu:Tcur_4423"/>
<dbReference type="InterPro" id="IPR036052">
    <property type="entry name" value="TrpB-like_PALP_sf"/>
</dbReference>
<evidence type="ECO:0000256" key="8">
    <source>
        <dbReference type="ARBA" id="ARBA00031427"/>
    </source>
</evidence>
<comment type="catalytic activity">
    <reaction evidence="1">
        <text>L-threonine = 2-oxobutanoate + NH4(+)</text>
        <dbReference type="Rhea" id="RHEA:22108"/>
        <dbReference type="ChEBI" id="CHEBI:16763"/>
        <dbReference type="ChEBI" id="CHEBI:28938"/>
        <dbReference type="ChEBI" id="CHEBI:57926"/>
        <dbReference type="EC" id="4.3.1.19"/>
    </reaction>
</comment>
<dbReference type="HOGENOM" id="CLU_021152_4_2_11"/>
<dbReference type="Proteomes" id="UP000001918">
    <property type="component" value="Chromosome"/>
</dbReference>
<dbReference type="EC" id="4.3.1.19" evidence="4"/>
<evidence type="ECO:0000256" key="6">
    <source>
        <dbReference type="ARBA" id="ARBA00023239"/>
    </source>
</evidence>
<evidence type="ECO:0000256" key="2">
    <source>
        <dbReference type="ARBA" id="ARBA00001933"/>
    </source>
</evidence>
<dbReference type="GO" id="GO:0004794">
    <property type="term" value="F:threonine deaminase activity"/>
    <property type="evidence" value="ECO:0007669"/>
    <property type="project" value="UniProtKB-EC"/>
</dbReference>
<organism evidence="11 12">
    <name type="scientific">Thermomonospora curvata (strain ATCC 19995 / DSM 43183 / JCM 3096 / KCTC 9072 / NBRC 15933 / NCIMB 10081 / Henssen B9)</name>
    <dbReference type="NCBI Taxonomy" id="471852"/>
    <lineage>
        <taxon>Bacteria</taxon>
        <taxon>Bacillati</taxon>
        <taxon>Actinomycetota</taxon>
        <taxon>Actinomycetes</taxon>
        <taxon>Streptosporangiales</taxon>
        <taxon>Thermomonosporaceae</taxon>
        <taxon>Thermomonospora</taxon>
    </lineage>
</organism>
<evidence type="ECO:0000256" key="9">
    <source>
        <dbReference type="SAM" id="MobiDB-lite"/>
    </source>
</evidence>
<dbReference type="RefSeq" id="WP_012854733.1">
    <property type="nucleotide sequence ID" value="NC_013510.1"/>
</dbReference>
<dbReference type="InterPro" id="IPR000634">
    <property type="entry name" value="Ser/Thr_deHydtase_PyrdxlP-BS"/>
</dbReference>
<evidence type="ECO:0000256" key="3">
    <source>
        <dbReference type="ARBA" id="ARBA00010869"/>
    </source>
</evidence>
<keyword evidence="12" id="KW-1185">Reference proteome</keyword>
<sequence length="343" mass="36018">MSGVTRHDETVLRQPAPEGRGGSPAAELVTLTDIKAAAARLSGVCVRTPLIPYPLAEPPLLIKAESLQPVGAFKLRGAYNAIARLPREVRARGLVAHSSGNHAQAVAYTARRLKIPVVLVIPHTAPGVKVEACRRLGAEIVFVEPTHEARVATAERLAEAHGFALVPPFDHLDVIAGQGTVGLEIAQDAPEVEVVLVPVGGGGLIAGVAAAVRAMRPQAKVIGVEPELAADARASLLAGRPVTWPAEDVGRTIADALRAQRVGSLTFAHIKEHVDDIITVREPEIRETMRRLARQARLIAEPGGAVAVAAYLFHRDELPAASAYVAVLSGGNADPALLTEVLA</sequence>
<comment type="function">
    <text evidence="7">Catalyzes the anaerobic formation of alpha-ketobutyrate and ammonia from threonine in a two-step reaction. The first step involved a dehydration of threonine and a production of enamine intermediates (aminocrotonate), which tautomerizes to its imine form (iminobutyrate). Both intermediates are unstable and short-lived. The second step is the nonenzymatic hydrolysis of the enamine/imine intermediates to form 2-ketobutyrate and free ammonia. In the low water environment of the cell, the second step is accelerated by RidA.</text>
</comment>
<accession>D1A476</accession>
<feature type="region of interest" description="Disordered" evidence="9">
    <location>
        <begin position="1"/>
        <end position="24"/>
    </location>
</feature>
<dbReference type="STRING" id="471852.Tcur_4423"/>
<name>D1A476_THECD</name>
<dbReference type="SUPFAM" id="SSF53686">
    <property type="entry name" value="Tryptophan synthase beta subunit-like PLP-dependent enzymes"/>
    <property type="match status" value="1"/>
</dbReference>
<evidence type="ECO:0000256" key="7">
    <source>
        <dbReference type="ARBA" id="ARBA00025527"/>
    </source>
</evidence>
<feature type="domain" description="Tryptophan synthase beta chain-like PALP" evidence="10">
    <location>
        <begin position="46"/>
        <end position="330"/>
    </location>
</feature>
<keyword evidence="6" id="KW-0456">Lyase</keyword>
<gene>
    <name evidence="11" type="ordered locus">Tcur_4423</name>
</gene>
<evidence type="ECO:0000256" key="4">
    <source>
        <dbReference type="ARBA" id="ARBA00012096"/>
    </source>
</evidence>
<evidence type="ECO:0000256" key="1">
    <source>
        <dbReference type="ARBA" id="ARBA00001274"/>
    </source>
</evidence>
<evidence type="ECO:0000313" key="12">
    <source>
        <dbReference type="Proteomes" id="UP000001918"/>
    </source>
</evidence>
<dbReference type="eggNOG" id="COG1171">
    <property type="taxonomic scope" value="Bacteria"/>
</dbReference>
<proteinExistence type="inferred from homology"/>
<dbReference type="Gene3D" id="3.40.50.1100">
    <property type="match status" value="2"/>
</dbReference>
<reference evidence="11 12" key="1">
    <citation type="journal article" date="2011" name="Stand. Genomic Sci.">
        <title>Complete genome sequence of Thermomonospora curvata type strain (B9).</title>
        <authorList>
            <person name="Chertkov O."/>
            <person name="Sikorski J."/>
            <person name="Nolan M."/>
            <person name="Lapidus A."/>
            <person name="Lucas S."/>
            <person name="Del Rio T.G."/>
            <person name="Tice H."/>
            <person name="Cheng J.F."/>
            <person name="Goodwin L."/>
            <person name="Pitluck S."/>
            <person name="Liolios K."/>
            <person name="Ivanova N."/>
            <person name="Mavromatis K."/>
            <person name="Mikhailova N."/>
            <person name="Ovchinnikova G."/>
            <person name="Pati A."/>
            <person name="Chen A."/>
            <person name="Palaniappan K."/>
            <person name="Djao O.D."/>
            <person name="Land M."/>
            <person name="Hauser L."/>
            <person name="Chang Y.J."/>
            <person name="Jeffries C.D."/>
            <person name="Brettin T."/>
            <person name="Han C."/>
            <person name="Detter J.C."/>
            <person name="Rohde M."/>
            <person name="Goker M."/>
            <person name="Woyke T."/>
            <person name="Bristow J."/>
            <person name="Eisen J.A."/>
            <person name="Markowitz V."/>
            <person name="Hugenholtz P."/>
            <person name="Klenk H.P."/>
            <person name="Kyrpides N.C."/>
        </authorList>
    </citation>
    <scope>NUCLEOTIDE SEQUENCE [LARGE SCALE GENOMIC DNA]</scope>
    <source>
        <strain evidence="12">ATCC 19995 / DSM 43183 / JCM 3096 / KCTC 9072 / NBRC 15933 / NCIMB 10081 / Henssen B9</strain>
    </source>
</reference>
<comment type="similarity">
    <text evidence="3">Belongs to the serine/threonine dehydratase family.</text>
</comment>
<dbReference type="GO" id="GO:0009097">
    <property type="term" value="P:isoleucine biosynthetic process"/>
    <property type="evidence" value="ECO:0007669"/>
    <property type="project" value="TreeGrafter"/>
</dbReference>
<dbReference type="GO" id="GO:0006565">
    <property type="term" value="P:L-serine catabolic process"/>
    <property type="evidence" value="ECO:0007669"/>
    <property type="project" value="TreeGrafter"/>
</dbReference>
<dbReference type="AlphaFoldDB" id="D1A476"/>
<dbReference type="OrthoDB" id="9811476at2"/>
<keyword evidence="5" id="KW-0663">Pyridoxal phosphate</keyword>
<dbReference type="InterPro" id="IPR001926">
    <property type="entry name" value="TrpB-like_PALP"/>
</dbReference>
<evidence type="ECO:0000259" key="10">
    <source>
        <dbReference type="Pfam" id="PF00291"/>
    </source>
</evidence>
<dbReference type="FunFam" id="3.40.50.1100:FF:000007">
    <property type="entry name" value="L-threonine dehydratase catabolic TdcB"/>
    <property type="match status" value="1"/>
</dbReference>
<dbReference type="GO" id="GO:0006567">
    <property type="term" value="P:L-threonine catabolic process"/>
    <property type="evidence" value="ECO:0007669"/>
    <property type="project" value="TreeGrafter"/>
</dbReference>